<evidence type="ECO:0000313" key="1">
    <source>
        <dbReference type="EMBL" id="PZX16112.1"/>
    </source>
</evidence>
<dbReference type="OrthoDB" id="1114455at2"/>
<dbReference type="RefSeq" id="WP_111445843.1">
    <property type="nucleotide sequence ID" value="NZ_QKZK01000014.1"/>
</dbReference>
<organism evidence="1 2">
    <name type="scientific">Breznakibacter xylanolyticus</name>
    <dbReference type="NCBI Taxonomy" id="990"/>
    <lineage>
        <taxon>Bacteria</taxon>
        <taxon>Pseudomonadati</taxon>
        <taxon>Bacteroidota</taxon>
        <taxon>Bacteroidia</taxon>
        <taxon>Marinilabiliales</taxon>
        <taxon>Marinilabiliaceae</taxon>
        <taxon>Breznakibacter</taxon>
    </lineage>
</organism>
<protein>
    <submittedName>
        <fullName evidence="1">Type IX secretion system PorP/SprF family membrane protein</fullName>
    </submittedName>
</protein>
<keyword evidence="2" id="KW-1185">Reference proteome</keyword>
<comment type="caution">
    <text evidence="1">The sequence shown here is derived from an EMBL/GenBank/DDBJ whole genome shotgun (WGS) entry which is preliminary data.</text>
</comment>
<dbReference type="EMBL" id="QKZK01000014">
    <property type="protein sequence ID" value="PZX16112.1"/>
    <property type="molecule type" value="Genomic_DNA"/>
</dbReference>
<accession>A0A2W7NY43</accession>
<name>A0A2W7NY43_9BACT</name>
<dbReference type="InterPro" id="IPR019861">
    <property type="entry name" value="PorP/SprF_Bacteroidetes"/>
</dbReference>
<dbReference type="NCBIfam" id="TIGR03519">
    <property type="entry name" value="T9SS_PorP_fam"/>
    <property type="match status" value="1"/>
</dbReference>
<dbReference type="Pfam" id="PF11751">
    <property type="entry name" value="PorP_SprF"/>
    <property type="match status" value="1"/>
</dbReference>
<dbReference type="Proteomes" id="UP000249239">
    <property type="component" value="Unassembled WGS sequence"/>
</dbReference>
<sequence length="302" mass="33284">MKKLILFALMLVVLLPLWGQKELYVSQYMHSRYSINSAFGGSAEALSVFAAYRKQWVGMNGAPSAQFFSAHTPLRNDRIALGVELFAQQHAMSHANGFTASYTYRVQTSANTQLGLSLNGGLAMTKAGWTDVSIKQAHDPVFDAAESFALPVVGVGAAWYGEAFFAGVSVPNLFYNHPVVYDQTQFSPSDARYLITGGYLYQVTKQFGIQPSVLFNYQKESGMVSEAGLNLLFAQVLWLGGSYRTTRDVVIMGGVQVMPALRVVYSWDKSMNDMGGLTSGSHEVSLRYEFGVRLPVTNPRFF</sequence>
<gene>
    <name evidence="1" type="ORF">LX69_01987</name>
</gene>
<evidence type="ECO:0000313" key="2">
    <source>
        <dbReference type="Proteomes" id="UP000249239"/>
    </source>
</evidence>
<reference evidence="1 2" key="1">
    <citation type="submission" date="2018-06" db="EMBL/GenBank/DDBJ databases">
        <title>Genomic Encyclopedia of Archaeal and Bacterial Type Strains, Phase II (KMG-II): from individual species to whole genera.</title>
        <authorList>
            <person name="Goeker M."/>
        </authorList>
    </citation>
    <scope>NUCLEOTIDE SEQUENCE [LARGE SCALE GENOMIC DNA]</scope>
    <source>
        <strain evidence="1 2">DSM 6779</strain>
    </source>
</reference>
<dbReference type="AlphaFoldDB" id="A0A2W7NY43"/>
<proteinExistence type="predicted"/>